<reference evidence="10 11" key="1">
    <citation type="submission" date="2018-11" db="EMBL/GenBank/DDBJ databases">
        <title>Genome sequence of Saitozyma podzolica DSM 27192.</title>
        <authorList>
            <person name="Aliyu H."/>
            <person name="Gorte O."/>
            <person name="Ochsenreither K."/>
        </authorList>
    </citation>
    <scope>NUCLEOTIDE SEQUENCE [LARGE SCALE GENOMIC DNA]</scope>
    <source>
        <strain evidence="10 11">DSM 27192</strain>
    </source>
</reference>
<evidence type="ECO:0000256" key="4">
    <source>
        <dbReference type="ARBA" id="ARBA00022989"/>
    </source>
</evidence>
<dbReference type="Pfam" id="PF07690">
    <property type="entry name" value="MFS_1"/>
    <property type="match status" value="1"/>
</dbReference>
<organism evidence="10 11">
    <name type="scientific">Saitozyma podzolica</name>
    <dbReference type="NCBI Taxonomy" id="1890683"/>
    <lineage>
        <taxon>Eukaryota</taxon>
        <taxon>Fungi</taxon>
        <taxon>Dikarya</taxon>
        <taxon>Basidiomycota</taxon>
        <taxon>Agaricomycotina</taxon>
        <taxon>Tremellomycetes</taxon>
        <taxon>Tremellales</taxon>
        <taxon>Trimorphomycetaceae</taxon>
        <taxon>Saitozyma</taxon>
    </lineage>
</organism>
<feature type="transmembrane region" description="Helical" evidence="8">
    <location>
        <begin position="374"/>
        <end position="395"/>
    </location>
</feature>
<feature type="domain" description="Major facilitator superfamily (MFS) profile" evidence="9">
    <location>
        <begin position="38"/>
        <end position="504"/>
    </location>
</feature>
<keyword evidence="5 8" id="KW-0472">Membrane</keyword>
<feature type="transmembrane region" description="Helical" evidence="8">
    <location>
        <begin position="316"/>
        <end position="335"/>
    </location>
</feature>
<evidence type="ECO:0000256" key="3">
    <source>
        <dbReference type="ARBA" id="ARBA00022692"/>
    </source>
</evidence>
<evidence type="ECO:0000259" key="9">
    <source>
        <dbReference type="PROSITE" id="PS50850"/>
    </source>
</evidence>
<feature type="transmembrane region" description="Helical" evidence="8">
    <location>
        <begin position="78"/>
        <end position="98"/>
    </location>
</feature>
<dbReference type="InterPro" id="IPR011701">
    <property type="entry name" value="MFS"/>
</dbReference>
<evidence type="ECO:0000256" key="2">
    <source>
        <dbReference type="ARBA" id="ARBA00022448"/>
    </source>
</evidence>
<evidence type="ECO:0000313" key="10">
    <source>
        <dbReference type="EMBL" id="RSH95487.1"/>
    </source>
</evidence>
<feature type="region of interest" description="Disordered" evidence="7">
    <location>
        <begin position="471"/>
        <end position="504"/>
    </location>
</feature>
<feature type="transmembrane region" description="Helical" evidence="8">
    <location>
        <begin position="165"/>
        <end position="187"/>
    </location>
</feature>
<keyword evidence="4 8" id="KW-1133">Transmembrane helix</keyword>
<feature type="transmembrane region" description="Helical" evidence="8">
    <location>
        <begin position="130"/>
        <end position="153"/>
    </location>
</feature>
<feature type="transmembrane region" description="Helical" evidence="8">
    <location>
        <begin position="199"/>
        <end position="219"/>
    </location>
</feature>
<name>A0A427YWL0_9TREE</name>
<protein>
    <recommendedName>
        <fullName evidence="9">Major facilitator superfamily (MFS) profile domain-containing protein</fullName>
    </recommendedName>
</protein>
<dbReference type="SUPFAM" id="SSF103473">
    <property type="entry name" value="MFS general substrate transporter"/>
    <property type="match status" value="1"/>
</dbReference>
<dbReference type="PANTHER" id="PTHR43791">
    <property type="entry name" value="PERMEASE-RELATED"/>
    <property type="match status" value="1"/>
</dbReference>
<proteinExistence type="inferred from homology"/>
<dbReference type="FunFam" id="1.20.1250.20:FF:000065">
    <property type="entry name" value="Putative MFS pantothenate transporter"/>
    <property type="match status" value="1"/>
</dbReference>
<feature type="transmembrane region" description="Helical" evidence="8">
    <location>
        <begin position="436"/>
        <end position="456"/>
    </location>
</feature>
<keyword evidence="3 8" id="KW-0812">Transmembrane</keyword>
<evidence type="ECO:0000256" key="8">
    <source>
        <dbReference type="SAM" id="Phobius"/>
    </source>
</evidence>
<comment type="caution">
    <text evidence="10">The sequence shown here is derived from an EMBL/GenBank/DDBJ whole genome shotgun (WGS) entry which is preliminary data.</text>
</comment>
<evidence type="ECO:0000256" key="1">
    <source>
        <dbReference type="ARBA" id="ARBA00004141"/>
    </source>
</evidence>
<evidence type="ECO:0000256" key="7">
    <source>
        <dbReference type="SAM" id="MobiDB-lite"/>
    </source>
</evidence>
<gene>
    <name evidence="10" type="ORF">EHS25_000579</name>
</gene>
<keyword evidence="2" id="KW-0813">Transport</keyword>
<keyword evidence="11" id="KW-1185">Reference proteome</keyword>
<dbReference type="GO" id="GO:0022857">
    <property type="term" value="F:transmembrane transporter activity"/>
    <property type="evidence" value="ECO:0007669"/>
    <property type="project" value="InterPro"/>
</dbReference>
<evidence type="ECO:0000256" key="6">
    <source>
        <dbReference type="ARBA" id="ARBA00037968"/>
    </source>
</evidence>
<accession>A0A427YWL0</accession>
<dbReference type="PROSITE" id="PS50850">
    <property type="entry name" value="MFS"/>
    <property type="match status" value="1"/>
</dbReference>
<dbReference type="OrthoDB" id="3639251at2759"/>
<dbReference type="GO" id="GO:0016020">
    <property type="term" value="C:membrane"/>
    <property type="evidence" value="ECO:0007669"/>
    <property type="project" value="UniProtKB-SubCell"/>
</dbReference>
<dbReference type="Proteomes" id="UP000279259">
    <property type="component" value="Unassembled WGS sequence"/>
</dbReference>
<comment type="subcellular location">
    <subcellularLocation>
        <location evidence="1">Membrane</location>
        <topology evidence="1">Multi-pass membrane protein</topology>
    </subcellularLocation>
</comment>
<dbReference type="PANTHER" id="PTHR43791:SF64">
    <property type="entry name" value="MAJOR FACILITATOR SUPERFAMILY (MFS) PROFILE DOMAIN-CONTAINING PROTEIN"/>
    <property type="match status" value="1"/>
</dbReference>
<dbReference type="InterPro" id="IPR020846">
    <property type="entry name" value="MFS_dom"/>
</dbReference>
<dbReference type="Gene3D" id="1.20.1250.20">
    <property type="entry name" value="MFS general substrate transporter like domains"/>
    <property type="match status" value="1"/>
</dbReference>
<feature type="transmembrane region" description="Helical" evidence="8">
    <location>
        <begin position="342"/>
        <end position="362"/>
    </location>
</feature>
<feature type="transmembrane region" description="Helical" evidence="8">
    <location>
        <begin position="402"/>
        <end position="424"/>
    </location>
</feature>
<dbReference type="InterPro" id="IPR036259">
    <property type="entry name" value="MFS_trans_sf"/>
</dbReference>
<evidence type="ECO:0000256" key="5">
    <source>
        <dbReference type="ARBA" id="ARBA00023136"/>
    </source>
</evidence>
<sequence length="504" mass="56096">MAGGVYQKFSEWVLLKNPKWTEEERQEKALVRRLDIFFCSYISLSAIVKYLDQNNISNAYVSGMQEELTLTGNQYNFFTTYFNIGYIICIPISSFLMNSIIRPSIWLPTLELFWGITTGCLAAAKNYQAVYGLRFVIGFCEGTAWPGTMILLLSWNTPSEIGKRLALYQSATSLGGIFSGALQSALYTNLNDVGGLSGWRWLFVINSIITVVVAGWGYIGCPDYPTRPNPLSKWLRPVDVETSIRRMGRQRRALPKGWNWGVIKSVVSRPQNWAIWVAYEVMGQASSGTGYFNLWLKSLKNANGSSRYTVSQLNTIPIASNCITIVSLIVFLSLSDRFQTQWPFLLIIATIGLVFSAVLARWDVPDAAKFASFLILNLCGCYANLFVAWIGTLIAHSAEERAFVISALVVTYYTLAAGVPLKVWPASLAPHYPIGWKYAVGMFAGAIPIILTVRYLDLRQRRIDDRLLDEETSSTPEGYATPVEETKSVDAATSDAAAGTLPRI</sequence>
<dbReference type="AlphaFoldDB" id="A0A427YWL0"/>
<comment type="similarity">
    <text evidence="6">Belongs to the major facilitator superfamily. Allantoate permease family.</text>
</comment>
<feature type="transmembrane region" description="Helical" evidence="8">
    <location>
        <begin position="105"/>
        <end position="124"/>
    </location>
</feature>
<dbReference type="EMBL" id="RSCD01000001">
    <property type="protein sequence ID" value="RSH95487.1"/>
    <property type="molecule type" value="Genomic_DNA"/>
</dbReference>
<evidence type="ECO:0000313" key="11">
    <source>
        <dbReference type="Proteomes" id="UP000279259"/>
    </source>
</evidence>